<name>X0ZMG1_9ZZZZ</name>
<feature type="non-terminal residue" evidence="1">
    <location>
        <position position="1"/>
    </location>
</feature>
<dbReference type="AlphaFoldDB" id="X0ZMG1"/>
<organism evidence="1">
    <name type="scientific">marine sediment metagenome</name>
    <dbReference type="NCBI Taxonomy" id="412755"/>
    <lineage>
        <taxon>unclassified sequences</taxon>
        <taxon>metagenomes</taxon>
        <taxon>ecological metagenomes</taxon>
    </lineage>
</organism>
<accession>X0ZMG1</accession>
<comment type="caution">
    <text evidence="1">The sequence shown here is derived from an EMBL/GenBank/DDBJ whole genome shotgun (WGS) entry which is preliminary data.</text>
</comment>
<protein>
    <submittedName>
        <fullName evidence="1">Uncharacterized protein</fullName>
    </submittedName>
</protein>
<evidence type="ECO:0000313" key="1">
    <source>
        <dbReference type="EMBL" id="GAG59282.1"/>
    </source>
</evidence>
<proteinExistence type="predicted"/>
<reference evidence="1" key="1">
    <citation type="journal article" date="2014" name="Front. Microbiol.">
        <title>High frequency of phylogenetically diverse reductive dehalogenase-homologous genes in deep subseafloor sedimentary metagenomes.</title>
        <authorList>
            <person name="Kawai M."/>
            <person name="Futagami T."/>
            <person name="Toyoda A."/>
            <person name="Takaki Y."/>
            <person name="Nishi S."/>
            <person name="Hori S."/>
            <person name="Arai W."/>
            <person name="Tsubouchi T."/>
            <person name="Morono Y."/>
            <person name="Uchiyama I."/>
            <person name="Ito T."/>
            <person name="Fujiyama A."/>
            <person name="Inagaki F."/>
            <person name="Takami H."/>
        </authorList>
    </citation>
    <scope>NUCLEOTIDE SEQUENCE</scope>
    <source>
        <strain evidence="1">Expedition CK06-06</strain>
    </source>
</reference>
<sequence>IEPMIVGSYTGLKLWNKMEGLWRTRKLEEFPIEEAVEPEVISGEKMFPTSRKSHLKLFEESKYQLPDKKGGVWHAASSAKQTAFTEAIQAGKYEISYIGIGNEYLPGGFVAPSLSPYFLKVSQEPYNFIGTDLFPGTPTVAYVTPKGIEQYPGRTAKGMWNFLMGSAKKGYVYTHKASIKTEVEGLFAPRTPIAKTNVRYFIKWEGVRVPIFEYTTQISGISKGVITFGGLPTSYIPPRPPLLFTFS</sequence>
<dbReference type="EMBL" id="BART01008871">
    <property type="protein sequence ID" value="GAG59282.1"/>
    <property type="molecule type" value="Genomic_DNA"/>
</dbReference>
<gene>
    <name evidence="1" type="ORF">S01H4_19831</name>
</gene>